<feature type="domain" description="Phage capsid-like C-terminal" evidence="3">
    <location>
        <begin position="107"/>
        <end position="363"/>
    </location>
</feature>
<dbReference type="AlphaFoldDB" id="A0AAD2DDK8"/>
<evidence type="ECO:0000256" key="1">
    <source>
        <dbReference type="ARBA" id="ARBA00004328"/>
    </source>
</evidence>
<dbReference type="EMBL" id="CAMTCP010000066">
    <property type="protein sequence ID" value="CAI3545553.1"/>
    <property type="molecule type" value="Genomic_DNA"/>
</dbReference>
<accession>A0AAD2DDK8</accession>
<evidence type="ECO:0000256" key="2">
    <source>
        <dbReference type="SAM" id="MobiDB-lite"/>
    </source>
</evidence>
<dbReference type="RefSeq" id="WP_317049138.1">
    <property type="nucleotide sequence ID" value="NZ_CAMRXC010000033.1"/>
</dbReference>
<protein>
    <submittedName>
        <fullName evidence="4">Phage major capsid protein, HK97 family</fullName>
    </submittedName>
</protein>
<proteinExistence type="predicted"/>
<dbReference type="Pfam" id="PF05065">
    <property type="entry name" value="Phage_capsid"/>
    <property type="match status" value="1"/>
</dbReference>
<sequence length="367" mass="40944">MKAKEIRELIDSKKKEIRGFLDSDKEEDLIKAEELYKEVDNLKRKLTIVEKEEKEEERDLESQRDNKEEERGRDMPVNEMRAITKSIMGQNITAEERSTIKSSDNAAVLPKQFIGEIEQIMKGYGDLEEYCDVIPVTKNEGSKPVIDYDQNELADVAEGADITEGELVSTDITFKCGKYGLIQSLSAELVDDAEVEIEAVAKGNFAQIAVAKKNSKIINTIKEMAVDVPATDYTTLEDVMATALPTVKASLVTLCNVEGYAELKNAKDKQGRNLGLVTVGTDGKEYFNGKPLIVFDSSLVDLSGESGKTKLFYSLSMKEAVKFFKRMGITVARSTEAGFKDDTVKLRILTRFDVKAGSKRSVKRILF</sequence>
<organism evidence="4 5">
    <name type="scientific">Clostridium neonatale</name>
    <dbReference type="NCBI Taxonomy" id="137838"/>
    <lineage>
        <taxon>Bacteria</taxon>
        <taxon>Bacillati</taxon>
        <taxon>Bacillota</taxon>
        <taxon>Clostridia</taxon>
        <taxon>Eubacteriales</taxon>
        <taxon>Clostridiaceae</taxon>
        <taxon>Clostridium</taxon>
    </lineage>
</organism>
<comment type="caution">
    <text evidence="4">The sequence shown here is derived from an EMBL/GenBank/DDBJ whole genome shotgun (WGS) entry which is preliminary data.</text>
</comment>
<dbReference type="InterPro" id="IPR024455">
    <property type="entry name" value="Phage_capsid"/>
</dbReference>
<reference evidence="4" key="1">
    <citation type="submission" date="2022-10" db="EMBL/GenBank/DDBJ databases">
        <authorList>
            <person name="Aires J."/>
            <person name="Mesa V."/>
        </authorList>
    </citation>
    <scope>NUCLEOTIDE SEQUENCE</scope>
    <source>
        <strain evidence="4">Clostridium neonatale JD116</strain>
    </source>
</reference>
<evidence type="ECO:0000259" key="3">
    <source>
        <dbReference type="Pfam" id="PF05065"/>
    </source>
</evidence>
<evidence type="ECO:0000313" key="4">
    <source>
        <dbReference type="EMBL" id="CAI3545553.1"/>
    </source>
</evidence>
<name>A0AAD2DDK8_9CLOT</name>
<feature type="region of interest" description="Disordered" evidence="2">
    <location>
        <begin position="47"/>
        <end position="76"/>
    </location>
</feature>
<dbReference type="SUPFAM" id="SSF56563">
    <property type="entry name" value="Major capsid protein gp5"/>
    <property type="match status" value="1"/>
</dbReference>
<comment type="subcellular location">
    <subcellularLocation>
        <location evidence="1">Virion</location>
    </subcellularLocation>
</comment>
<gene>
    <name evidence="4" type="ORF">CNEO2_150019</name>
</gene>
<dbReference type="NCBIfam" id="TIGR01554">
    <property type="entry name" value="major_cap_HK97"/>
    <property type="match status" value="1"/>
</dbReference>
<feature type="compositionally biased region" description="Basic and acidic residues" evidence="2">
    <location>
        <begin position="60"/>
        <end position="76"/>
    </location>
</feature>
<dbReference type="InterPro" id="IPR054612">
    <property type="entry name" value="Phage_capsid-like_C"/>
</dbReference>
<dbReference type="Proteomes" id="UP001189143">
    <property type="component" value="Unassembled WGS sequence"/>
</dbReference>
<evidence type="ECO:0000313" key="5">
    <source>
        <dbReference type="Proteomes" id="UP001189143"/>
    </source>
</evidence>